<dbReference type="eggNOG" id="COG1073">
    <property type="taxonomic scope" value="Bacteria"/>
</dbReference>
<dbReference type="Proteomes" id="UP000030539">
    <property type="component" value="Unassembled WGS sequence"/>
</dbReference>
<dbReference type="InterPro" id="IPR029058">
    <property type="entry name" value="AB_hydrolase_fold"/>
</dbReference>
<accession>A0A0A2YK94</accession>
<protein>
    <recommendedName>
        <fullName evidence="3">Alpha/beta hydrolase</fullName>
    </recommendedName>
</protein>
<dbReference type="EMBL" id="JPXX01000013">
    <property type="protein sequence ID" value="KGQ37759.1"/>
    <property type="molecule type" value="Genomic_DNA"/>
</dbReference>
<gene>
    <name evidence="1" type="ORF">JP36_05120</name>
</gene>
<dbReference type="SUPFAM" id="SSF53474">
    <property type="entry name" value="alpha/beta-Hydrolases"/>
    <property type="match status" value="1"/>
</dbReference>
<name>A0A0A2YK94_9PAST</name>
<evidence type="ECO:0008006" key="3">
    <source>
        <dbReference type="Google" id="ProtNLM"/>
    </source>
</evidence>
<sequence>MLSNRLPADRLALALEQEKTISAADYEKVKALAGIVRPLRSFIFKTPAAYDMPFEEWVIPSEDGVPLEAWFIPAKGGMSDKLVIFNHALPMCRAGFPGHFGQPWASFDDCEIDFVIQYKHLTNAGYNVLTYDIRNHGNSGAANNGVCGIGNWEWRDCVGVKKFVDAHPELSKMKVALYSQCMGGNSQYRAIMERPDLFENVRCMVSPMVVSMAAIYDAFSELQGVQQYQPLIDLELLKMGGFTMAEMTPHLWAHAVKMPTMIVQVLEDAWTRNPEDGQKTFDLLGAKEKELLWIENTPYRFKDGYNYFGRYPEKILAFINRYMAD</sequence>
<dbReference type="Gene3D" id="3.40.50.1820">
    <property type="entry name" value="alpha/beta hydrolase"/>
    <property type="match status" value="1"/>
</dbReference>
<evidence type="ECO:0000313" key="1">
    <source>
        <dbReference type="EMBL" id="KGQ37759.1"/>
    </source>
</evidence>
<dbReference type="AlphaFoldDB" id="A0A0A2YK94"/>
<dbReference type="STRING" id="155515.JP36_05120"/>
<evidence type="ECO:0000313" key="2">
    <source>
        <dbReference type="Proteomes" id="UP000030539"/>
    </source>
</evidence>
<dbReference type="RefSeq" id="WP_052119449.1">
    <property type="nucleotide sequence ID" value="NZ_JPXX01000013.1"/>
</dbReference>
<reference evidence="1 2" key="1">
    <citation type="submission" date="2014-08" db="EMBL/GenBank/DDBJ databases">
        <title>Chaperone-usher fimbriae in a diverse selection of Gallibacterium genomes.</title>
        <authorList>
            <person name="Kudirkiene E."/>
            <person name="Bager R.J."/>
            <person name="Johnson T.J."/>
            <person name="Bojesen A.M."/>
        </authorList>
    </citation>
    <scope>NUCLEOTIDE SEQUENCE [LARGE SCALE GENOMIC DNA]</scope>
    <source>
        <strain evidence="1 2">CCM5974</strain>
    </source>
</reference>
<organism evidence="1 2">
    <name type="scientific">Gallibacterium genomosp. 1</name>
    <dbReference type="NCBI Taxonomy" id="155515"/>
    <lineage>
        <taxon>Bacteria</taxon>
        <taxon>Pseudomonadati</taxon>
        <taxon>Pseudomonadota</taxon>
        <taxon>Gammaproteobacteria</taxon>
        <taxon>Pasteurellales</taxon>
        <taxon>Pasteurellaceae</taxon>
        <taxon>Gallibacterium</taxon>
    </lineage>
</organism>
<comment type="caution">
    <text evidence="1">The sequence shown here is derived from an EMBL/GenBank/DDBJ whole genome shotgun (WGS) entry which is preliminary data.</text>
</comment>
<proteinExistence type="predicted"/>